<sequence length="87" mass="9881">MAQSPTVKPSLRRSFSEHVKDSTNKAWDVFWRNVRETRLWGESGNLQLVREQQTATENLASRIHGLTSSESDTGARTSLTRPRAPTR</sequence>
<name>A0AA88M0S2_CHASR</name>
<dbReference type="Proteomes" id="UP001187415">
    <property type="component" value="Unassembled WGS sequence"/>
</dbReference>
<dbReference type="AlphaFoldDB" id="A0AA88M0S2"/>
<protein>
    <submittedName>
        <fullName evidence="2">Uncharacterized protein</fullName>
    </submittedName>
</protein>
<feature type="compositionally biased region" description="Polar residues" evidence="1">
    <location>
        <begin position="66"/>
        <end position="80"/>
    </location>
</feature>
<proteinExistence type="predicted"/>
<accession>A0AA88M0S2</accession>
<keyword evidence="3" id="KW-1185">Reference proteome</keyword>
<organism evidence="2 3">
    <name type="scientific">Channa striata</name>
    <name type="common">Snakehead murrel</name>
    <name type="synonym">Ophicephalus striatus</name>
    <dbReference type="NCBI Taxonomy" id="64152"/>
    <lineage>
        <taxon>Eukaryota</taxon>
        <taxon>Metazoa</taxon>
        <taxon>Chordata</taxon>
        <taxon>Craniata</taxon>
        <taxon>Vertebrata</taxon>
        <taxon>Euteleostomi</taxon>
        <taxon>Actinopterygii</taxon>
        <taxon>Neopterygii</taxon>
        <taxon>Teleostei</taxon>
        <taxon>Neoteleostei</taxon>
        <taxon>Acanthomorphata</taxon>
        <taxon>Anabantaria</taxon>
        <taxon>Anabantiformes</taxon>
        <taxon>Channoidei</taxon>
        <taxon>Channidae</taxon>
        <taxon>Channa</taxon>
    </lineage>
</organism>
<comment type="caution">
    <text evidence="2">The sequence shown here is derived from an EMBL/GenBank/DDBJ whole genome shotgun (WGS) entry which is preliminary data.</text>
</comment>
<evidence type="ECO:0000313" key="2">
    <source>
        <dbReference type="EMBL" id="KAK2828031.1"/>
    </source>
</evidence>
<gene>
    <name evidence="2" type="ORF">Q5P01_019065</name>
</gene>
<reference evidence="2" key="1">
    <citation type="submission" date="2023-07" db="EMBL/GenBank/DDBJ databases">
        <title>Chromosome-level Genome Assembly of Striped Snakehead (Channa striata).</title>
        <authorList>
            <person name="Liu H."/>
        </authorList>
    </citation>
    <scope>NUCLEOTIDE SEQUENCE</scope>
    <source>
        <strain evidence="2">Gz</strain>
        <tissue evidence="2">Muscle</tissue>
    </source>
</reference>
<dbReference type="EMBL" id="JAUPFM010000015">
    <property type="protein sequence ID" value="KAK2828031.1"/>
    <property type="molecule type" value="Genomic_DNA"/>
</dbReference>
<evidence type="ECO:0000256" key="1">
    <source>
        <dbReference type="SAM" id="MobiDB-lite"/>
    </source>
</evidence>
<evidence type="ECO:0000313" key="3">
    <source>
        <dbReference type="Proteomes" id="UP001187415"/>
    </source>
</evidence>
<feature type="region of interest" description="Disordered" evidence="1">
    <location>
        <begin position="61"/>
        <end position="87"/>
    </location>
</feature>